<dbReference type="RefSeq" id="WP_142942353.1">
    <property type="nucleotide sequence ID" value="NZ_VIKR01000003.1"/>
</dbReference>
<dbReference type="CDD" id="cd10322">
    <property type="entry name" value="SLC5sbd"/>
    <property type="match status" value="1"/>
</dbReference>
<dbReference type="PANTHER" id="PTHR48086">
    <property type="entry name" value="SODIUM/PROLINE SYMPORTER-RELATED"/>
    <property type="match status" value="1"/>
</dbReference>
<keyword evidence="4" id="KW-1003">Cell membrane</keyword>
<dbReference type="EMBL" id="VIKR01000003">
    <property type="protein sequence ID" value="TQV73645.1"/>
    <property type="molecule type" value="Genomic_DNA"/>
</dbReference>
<keyword evidence="6" id="KW-0769">Symport</keyword>
<accession>A0A545T8Y1</accession>
<feature type="transmembrane region" description="Helical" evidence="13">
    <location>
        <begin position="112"/>
        <end position="131"/>
    </location>
</feature>
<feature type="transmembrane region" description="Helical" evidence="13">
    <location>
        <begin position="326"/>
        <end position="351"/>
    </location>
</feature>
<dbReference type="InterPro" id="IPR001734">
    <property type="entry name" value="Na/solute_symporter"/>
</dbReference>
<feature type="transmembrane region" description="Helical" evidence="13">
    <location>
        <begin position="414"/>
        <end position="435"/>
    </location>
</feature>
<keyword evidence="7 13" id="KW-1133">Transmembrane helix</keyword>
<dbReference type="PROSITE" id="PS50283">
    <property type="entry name" value="NA_SOLUT_SYMP_3"/>
    <property type="match status" value="1"/>
</dbReference>
<feature type="transmembrane region" description="Helical" evidence="13">
    <location>
        <begin position="447"/>
        <end position="470"/>
    </location>
</feature>
<evidence type="ECO:0000256" key="1">
    <source>
        <dbReference type="ARBA" id="ARBA00004651"/>
    </source>
</evidence>
<dbReference type="Proteomes" id="UP000317839">
    <property type="component" value="Unassembled WGS sequence"/>
</dbReference>
<proteinExistence type="inferred from homology"/>
<evidence type="ECO:0000256" key="3">
    <source>
        <dbReference type="ARBA" id="ARBA00022448"/>
    </source>
</evidence>
<comment type="catalytic activity">
    <reaction evidence="12">
        <text>L-proline(in) + Na(+)(in) = L-proline(out) + Na(+)(out)</text>
        <dbReference type="Rhea" id="RHEA:28967"/>
        <dbReference type="ChEBI" id="CHEBI:29101"/>
        <dbReference type="ChEBI" id="CHEBI:60039"/>
    </reaction>
</comment>
<evidence type="ECO:0000256" key="13">
    <source>
        <dbReference type="SAM" id="Phobius"/>
    </source>
</evidence>
<dbReference type="GO" id="GO:0005886">
    <property type="term" value="C:plasma membrane"/>
    <property type="evidence" value="ECO:0007669"/>
    <property type="project" value="UniProtKB-SubCell"/>
</dbReference>
<dbReference type="GO" id="GO:0006814">
    <property type="term" value="P:sodium ion transport"/>
    <property type="evidence" value="ECO:0007669"/>
    <property type="project" value="UniProtKB-KW"/>
</dbReference>
<feature type="transmembrane region" description="Helical" evidence="13">
    <location>
        <begin position="37"/>
        <end position="56"/>
    </location>
</feature>
<dbReference type="OrthoDB" id="9764438at2"/>
<organism evidence="14 15">
    <name type="scientific">Aliikangiella marina</name>
    <dbReference type="NCBI Taxonomy" id="1712262"/>
    <lineage>
        <taxon>Bacteria</taxon>
        <taxon>Pseudomonadati</taxon>
        <taxon>Pseudomonadota</taxon>
        <taxon>Gammaproteobacteria</taxon>
        <taxon>Oceanospirillales</taxon>
        <taxon>Pleioneaceae</taxon>
        <taxon>Aliikangiella</taxon>
    </lineage>
</organism>
<comment type="caution">
    <text evidence="14">The sequence shown here is derived from an EMBL/GenBank/DDBJ whole genome shotgun (WGS) entry which is preliminary data.</text>
</comment>
<dbReference type="Gene3D" id="1.20.1730.10">
    <property type="entry name" value="Sodium/glucose cotransporter"/>
    <property type="match status" value="1"/>
</dbReference>
<keyword evidence="3" id="KW-0813">Transport</keyword>
<reference evidence="14 15" key="1">
    <citation type="submission" date="2019-06" db="EMBL/GenBank/DDBJ databases">
        <title>Draft genome of Aliikangiella marina GYP-15.</title>
        <authorList>
            <person name="Wang G."/>
        </authorList>
    </citation>
    <scope>NUCLEOTIDE SEQUENCE [LARGE SCALE GENOMIC DNA]</scope>
    <source>
        <strain evidence="14 15">GYP-15</strain>
    </source>
</reference>
<evidence type="ECO:0000313" key="15">
    <source>
        <dbReference type="Proteomes" id="UP000317839"/>
    </source>
</evidence>
<evidence type="ECO:0000256" key="6">
    <source>
        <dbReference type="ARBA" id="ARBA00022847"/>
    </source>
</evidence>
<evidence type="ECO:0000256" key="11">
    <source>
        <dbReference type="ARBA" id="ARBA00023201"/>
    </source>
</evidence>
<evidence type="ECO:0000256" key="5">
    <source>
        <dbReference type="ARBA" id="ARBA00022692"/>
    </source>
</evidence>
<feature type="transmembrane region" description="Helical" evidence="13">
    <location>
        <begin position="490"/>
        <end position="518"/>
    </location>
</feature>
<evidence type="ECO:0000256" key="4">
    <source>
        <dbReference type="ARBA" id="ARBA00022475"/>
    </source>
</evidence>
<comment type="similarity">
    <text evidence="2">Belongs to the sodium:solute symporter (SSF) (TC 2.A.21) family.</text>
</comment>
<dbReference type="InterPro" id="IPR038377">
    <property type="entry name" value="Na/Glc_symporter_sf"/>
</dbReference>
<protein>
    <recommendedName>
        <fullName evidence="16">Hybrid sensor histidine kinase/response regulator</fullName>
    </recommendedName>
</protein>
<keyword evidence="9" id="KW-0406">Ion transport</keyword>
<keyword evidence="10 13" id="KW-0472">Membrane</keyword>
<feature type="transmembrane region" description="Helical" evidence="13">
    <location>
        <begin position="243"/>
        <end position="261"/>
    </location>
</feature>
<dbReference type="AlphaFoldDB" id="A0A545T8Y1"/>
<feature type="transmembrane region" description="Helical" evidence="13">
    <location>
        <begin position="62"/>
        <end position="84"/>
    </location>
</feature>
<evidence type="ECO:0000256" key="2">
    <source>
        <dbReference type="ARBA" id="ARBA00006434"/>
    </source>
</evidence>
<name>A0A545T8Y1_9GAMM</name>
<gene>
    <name evidence="14" type="ORF">FLL45_12280</name>
</gene>
<evidence type="ECO:0000256" key="8">
    <source>
        <dbReference type="ARBA" id="ARBA00023053"/>
    </source>
</evidence>
<dbReference type="PANTHER" id="PTHR48086:SF3">
    <property type="entry name" value="SODIUM_PROLINE SYMPORTER"/>
    <property type="match status" value="1"/>
</dbReference>
<keyword evidence="15" id="KW-1185">Reference proteome</keyword>
<keyword evidence="5 13" id="KW-0812">Transmembrane</keyword>
<evidence type="ECO:0000313" key="14">
    <source>
        <dbReference type="EMBL" id="TQV73645.1"/>
    </source>
</evidence>
<feature type="transmembrane region" description="Helical" evidence="13">
    <location>
        <begin position="161"/>
        <end position="178"/>
    </location>
</feature>
<evidence type="ECO:0000256" key="7">
    <source>
        <dbReference type="ARBA" id="ARBA00022989"/>
    </source>
</evidence>
<evidence type="ECO:0000256" key="10">
    <source>
        <dbReference type="ARBA" id="ARBA00023136"/>
    </source>
</evidence>
<feature type="transmembrane region" description="Helical" evidence="13">
    <location>
        <begin position="385"/>
        <end position="402"/>
    </location>
</feature>
<feature type="transmembrane region" description="Helical" evidence="13">
    <location>
        <begin position="282"/>
        <end position="306"/>
    </location>
</feature>
<dbReference type="GO" id="GO:0015293">
    <property type="term" value="F:symporter activity"/>
    <property type="evidence" value="ECO:0007669"/>
    <property type="project" value="UniProtKB-KW"/>
</dbReference>
<evidence type="ECO:0000256" key="9">
    <source>
        <dbReference type="ARBA" id="ARBA00023065"/>
    </source>
</evidence>
<keyword evidence="11" id="KW-0739">Sodium transport</keyword>
<feature type="transmembrane region" description="Helical" evidence="13">
    <location>
        <begin position="190"/>
        <end position="217"/>
    </location>
</feature>
<keyword evidence="8" id="KW-0915">Sodium</keyword>
<comment type="subcellular location">
    <subcellularLocation>
        <location evidence="1">Cell membrane</location>
        <topology evidence="1">Multi-pass membrane protein</topology>
    </subcellularLocation>
</comment>
<dbReference type="InterPro" id="IPR050277">
    <property type="entry name" value="Sodium:Solute_Symporter"/>
</dbReference>
<sequence>MIENWLIISITLGYLLLLFVIAEFGERYLNTNKARPWIFSLSLAIYCTSWAMYGTVAQTESTGWVIAPTYFGSILLFIFAWPIVTRIVRIAKQNQVTSIADFIAGRFGGSHLIGGIVVTICTIAVIPYIALQLQSIVNSYLVVTGTHNPTIEPSLNVWQDTALYVALFVAAFTILFGTRKIDATEHNNGIMLAVAFESIVKLTAFLVVGFFSVYFIFDGLNDLFAQAQSVPATQELLQQRQPAFIYLTQALLGVFAILCLPRQFHVLVVENRSPKELIKSRWIFPSYLLLINFFILPIFLAGKIYFGEQDIAAENYSLLLPLSENNALVAGFVFIGGISAATSMIIVAAIVSSTMIGNEIIVPFIVKYFSVKLSDKNDLGKRLLWVRRLLIVVILMLAYFYYRSIAITEQLSATGLLSMALVAQLAPALIATAYWKRCTPTSVLAGIIGGFTVWCFTLLIPALASAGLIGSSLLEKGLFHLSFLRPTELFWLYGFDTLTHGVIWSLTVNLGFLVLFSMRGSATIKQRMHTSQFFSTNPENRQSLSAQDANLNIDDLILLAERFMGKEPAFKAFEKFRHRYNLTDIRKADIQQLSAYTE</sequence>
<evidence type="ECO:0008006" key="16">
    <source>
        <dbReference type="Google" id="ProtNLM"/>
    </source>
</evidence>
<feature type="transmembrane region" description="Helical" evidence="13">
    <location>
        <begin position="6"/>
        <end position="25"/>
    </location>
</feature>
<evidence type="ECO:0000256" key="12">
    <source>
        <dbReference type="ARBA" id="ARBA00033708"/>
    </source>
</evidence>